<evidence type="ECO:0000313" key="3">
    <source>
        <dbReference type="Proteomes" id="UP000676310"/>
    </source>
</evidence>
<organism evidence="2 3">
    <name type="scientific">Alternaria atra</name>
    <dbReference type="NCBI Taxonomy" id="119953"/>
    <lineage>
        <taxon>Eukaryota</taxon>
        <taxon>Fungi</taxon>
        <taxon>Dikarya</taxon>
        <taxon>Ascomycota</taxon>
        <taxon>Pezizomycotina</taxon>
        <taxon>Dothideomycetes</taxon>
        <taxon>Pleosporomycetidae</taxon>
        <taxon>Pleosporales</taxon>
        <taxon>Pleosporineae</taxon>
        <taxon>Pleosporaceae</taxon>
        <taxon>Alternaria</taxon>
        <taxon>Alternaria sect. Ulocladioides</taxon>
    </lineage>
</organism>
<keyword evidence="1" id="KW-0472">Membrane</keyword>
<keyword evidence="3" id="KW-1185">Reference proteome</keyword>
<name>A0A8J2I711_9PLEO</name>
<feature type="transmembrane region" description="Helical" evidence="1">
    <location>
        <begin position="12"/>
        <end position="36"/>
    </location>
</feature>
<dbReference type="EMBL" id="CAJRGZ010000017">
    <property type="protein sequence ID" value="CAG5155352.1"/>
    <property type="molecule type" value="Genomic_DNA"/>
</dbReference>
<proteinExistence type="predicted"/>
<reference evidence="2" key="1">
    <citation type="submission" date="2021-05" db="EMBL/GenBank/DDBJ databases">
        <authorList>
            <person name="Stam R."/>
        </authorList>
    </citation>
    <scope>NUCLEOTIDE SEQUENCE</scope>
    <source>
        <strain evidence="2">CS162</strain>
    </source>
</reference>
<dbReference type="GeneID" id="67015195"/>
<dbReference type="RefSeq" id="XP_043167162.1">
    <property type="nucleotide sequence ID" value="XM_043311227.1"/>
</dbReference>
<evidence type="ECO:0000256" key="1">
    <source>
        <dbReference type="SAM" id="Phobius"/>
    </source>
</evidence>
<accession>A0A8J2I711</accession>
<keyword evidence="1" id="KW-1133">Transmembrane helix</keyword>
<sequence length="70" mass="7523">MSIPGPSKSAAVFANILNLVLALTQIGILVVLALIFKELKKIITGNNSINVNTYTNGGYSSDPWYVKVVE</sequence>
<keyword evidence="1" id="KW-0812">Transmembrane</keyword>
<protein>
    <submittedName>
        <fullName evidence="2">Uncharacterized protein</fullName>
    </submittedName>
</protein>
<gene>
    <name evidence="2" type="ORF">ALTATR162_LOCUS3619</name>
</gene>
<dbReference type="AlphaFoldDB" id="A0A8J2I711"/>
<evidence type="ECO:0000313" key="2">
    <source>
        <dbReference type="EMBL" id="CAG5155352.1"/>
    </source>
</evidence>
<comment type="caution">
    <text evidence="2">The sequence shown here is derived from an EMBL/GenBank/DDBJ whole genome shotgun (WGS) entry which is preliminary data.</text>
</comment>
<dbReference type="Proteomes" id="UP000676310">
    <property type="component" value="Unassembled WGS sequence"/>
</dbReference>